<dbReference type="SMART" id="SM00247">
    <property type="entry name" value="XTALbg"/>
    <property type="match status" value="2"/>
</dbReference>
<evidence type="ECO:0000256" key="2">
    <source>
        <dbReference type="ARBA" id="ARBA00022737"/>
    </source>
</evidence>
<dbReference type="InterPro" id="IPR050252">
    <property type="entry name" value="Beta/Gamma-Crystallin"/>
</dbReference>
<dbReference type="Pfam" id="PF00030">
    <property type="entry name" value="Crystall"/>
    <property type="match status" value="2"/>
</dbReference>
<accession>A0A160U327</accession>
<feature type="domain" description="Beta/gamma crystallin 'Greek key'" evidence="3">
    <location>
        <begin position="178"/>
        <end position="218"/>
    </location>
</feature>
<proteinExistence type="inferred from homology"/>
<dbReference type="PANTHER" id="PTHR11818">
    <property type="entry name" value="BETA/GAMMA CRYSTALLIN"/>
    <property type="match status" value="1"/>
</dbReference>
<gene>
    <name evidence="4" type="ORF">MGWOODY_Hyp857</name>
</gene>
<organism evidence="4">
    <name type="scientific">hydrothermal vent metagenome</name>
    <dbReference type="NCBI Taxonomy" id="652676"/>
    <lineage>
        <taxon>unclassified sequences</taxon>
        <taxon>metagenomes</taxon>
        <taxon>ecological metagenomes</taxon>
    </lineage>
</organism>
<reference evidence="4" key="1">
    <citation type="submission" date="2015-10" db="EMBL/GenBank/DDBJ databases">
        <authorList>
            <person name="Gilbert D.G."/>
        </authorList>
    </citation>
    <scope>NUCLEOTIDE SEQUENCE</scope>
</reference>
<dbReference type="InterPro" id="IPR001064">
    <property type="entry name" value="Beta/gamma_crystallin"/>
</dbReference>
<dbReference type="AlphaFoldDB" id="A0A160U327"/>
<protein>
    <submittedName>
        <fullName evidence="4">Beta/gamma crystallin family protein</fullName>
    </submittedName>
</protein>
<dbReference type="PANTHER" id="PTHR11818:SF42">
    <property type="entry name" value="VOLTAGE-GATED HYDROGEN CHANNEL 1"/>
    <property type="match status" value="1"/>
</dbReference>
<dbReference type="InterPro" id="IPR011024">
    <property type="entry name" value="G_crystallin-like"/>
</dbReference>
<evidence type="ECO:0000256" key="1">
    <source>
        <dbReference type="ARBA" id="ARBA00009646"/>
    </source>
</evidence>
<comment type="similarity">
    <text evidence="1">Belongs to the beta/gamma-crystallin family.</text>
</comment>
<dbReference type="EMBL" id="CZQD01000038">
    <property type="protein sequence ID" value="CUS57254.1"/>
    <property type="molecule type" value="Genomic_DNA"/>
</dbReference>
<keyword evidence="2" id="KW-0677">Repeat</keyword>
<evidence type="ECO:0000313" key="4">
    <source>
        <dbReference type="EMBL" id="CUS57254.1"/>
    </source>
</evidence>
<sequence>MSKAKLFRTLPFAALGIAALALPASADRGRYHDTSYRGGGSGVVLHADSGFSGEGLRIQGAEPDLARLRFNDRASSITIRAGAWELCTDAHFRGRCEIVDASTGRLNAYRLNDNVSSLRPVAYRDRPGKGRRGGGYGDLVLFQDSAQRGQAIEISHDVPDLGQYRFNDRASSFLVTGGSWLVCEHANYRGRCEVLQGGAGDLKPIRMNDNISSIRAYDGWR</sequence>
<dbReference type="SUPFAM" id="SSF49695">
    <property type="entry name" value="gamma-Crystallin-like"/>
    <property type="match status" value="1"/>
</dbReference>
<dbReference type="Gene3D" id="2.60.20.10">
    <property type="entry name" value="Crystallins"/>
    <property type="match status" value="2"/>
</dbReference>
<dbReference type="PROSITE" id="PS50915">
    <property type="entry name" value="CRYSTALLIN_BETA_GAMMA"/>
    <property type="match status" value="1"/>
</dbReference>
<name>A0A160U327_9ZZZZ</name>
<evidence type="ECO:0000259" key="3">
    <source>
        <dbReference type="PROSITE" id="PS50915"/>
    </source>
</evidence>